<dbReference type="KEGG" id="spii:G7077_03005"/>
<keyword evidence="2" id="KW-1185">Reference proteome</keyword>
<evidence type="ECO:0000313" key="1">
    <source>
        <dbReference type="EMBL" id="QIK78031.1"/>
    </source>
</evidence>
<name>A0A6G7YMS1_9SPHN</name>
<dbReference type="AlphaFoldDB" id="A0A6G7YMS1"/>
<evidence type="ECO:0008006" key="3">
    <source>
        <dbReference type="Google" id="ProtNLM"/>
    </source>
</evidence>
<sequence>MTGFVVGDGVDADVDVADLSYAGCKLLPSQPLPEGVKVELVIKRKGRIEAEVRWSNGQATGLMFLQ</sequence>
<proteinExistence type="predicted"/>
<dbReference type="SUPFAM" id="SSF141371">
    <property type="entry name" value="PilZ domain-like"/>
    <property type="match status" value="1"/>
</dbReference>
<accession>A0A6G7YMS1</accession>
<reference evidence="1 2" key="1">
    <citation type="submission" date="2020-03" db="EMBL/GenBank/DDBJ databases">
        <title>Sphingomonas sp. nov., isolated from fish.</title>
        <authorList>
            <person name="Hyun D.-W."/>
            <person name="Bae J.-W."/>
        </authorList>
    </citation>
    <scope>NUCLEOTIDE SEQUENCE [LARGE SCALE GENOMIC DNA]</scope>
    <source>
        <strain evidence="1 2">HDW15B</strain>
    </source>
</reference>
<organism evidence="1 2">
    <name type="scientific">Sphingomonas piscis</name>
    <dbReference type="NCBI Taxonomy" id="2714943"/>
    <lineage>
        <taxon>Bacteria</taxon>
        <taxon>Pseudomonadati</taxon>
        <taxon>Pseudomonadota</taxon>
        <taxon>Alphaproteobacteria</taxon>
        <taxon>Sphingomonadales</taxon>
        <taxon>Sphingomonadaceae</taxon>
        <taxon>Sphingomonas</taxon>
    </lineage>
</organism>
<dbReference type="EMBL" id="CP049869">
    <property type="protein sequence ID" value="QIK78031.1"/>
    <property type="molecule type" value="Genomic_DNA"/>
</dbReference>
<gene>
    <name evidence="1" type="ORF">G7077_03005</name>
</gene>
<evidence type="ECO:0000313" key="2">
    <source>
        <dbReference type="Proteomes" id="UP000503222"/>
    </source>
</evidence>
<dbReference type="Proteomes" id="UP000503222">
    <property type="component" value="Chromosome"/>
</dbReference>
<protein>
    <recommendedName>
        <fullName evidence="3">PilZ domain-containing protein</fullName>
    </recommendedName>
</protein>